<feature type="region of interest" description="Disordered" evidence="1">
    <location>
        <begin position="229"/>
        <end position="292"/>
    </location>
</feature>
<gene>
    <name evidence="2" type="ORF">FIV42_10510</name>
</gene>
<name>A0A4Y6PS43_PERCE</name>
<evidence type="ECO:0000256" key="1">
    <source>
        <dbReference type="SAM" id="MobiDB-lite"/>
    </source>
</evidence>
<dbReference type="Proteomes" id="UP000315995">
    <property type="component" value="Chromosome"/>
</dbReference>
<accession>A0A5B8Y7K1</accession>
<proteinExistence type="predicted"/>
<keyword evidence="3" id="KW-1185">Reference proteome</keyword>
<evidence type="ECO:0000313" key="2">
    <source>
        <dbReference type="EMBL" id="QDG51152.1"/>
    </source>
</evidence>
<accession>A0A4Y6PS43</accession>
<evidence type="ECO:0000313" key="3">
    <source>
        <dbReference type="Proteomes" id="UP000315995"/>
    </source>
</evidence>
<feature type="compositionally biased region" description="Acidic residues" evidence="1">
    <location>
        <begin position="273"/>
        <end position="292"/>
    </location>
</feature>
<dbReference type="AlphaFoldDB" id="A0A4Y6PS43"/>
<dbReference type="RefSeq" id="WP_141197637.1">
    <property type="nucleotide sequence ID" value="NZ_CP041186.1"/>
</dbReference>
<dbReference type="OrthoDB" id="5505365at2"/>
<dbReference type="InterPro" id="IPR046228">
    <property type="entry name" value="DUF6261"/>
</dbReference>
<dbReference type="Pfam" id="PF19775">
    <property type="entry name" value="DUF6261"/>
    <property type="match status" value="1"/>
</dbReference>
<sequence length="292" mass="31631">MSLRPSEQLDGYQQDTGSKEFCLNDMRPKAEARGLSELVGLIDAAQADLDEVGSIEFDWGQSKTSGPASRKEAVQVDVKLDRSLGQAHTIIDAYAKGESDSPQREAARRIKTKVLPRGVFPITSLKYEQQHAAIKEFHGRMTTTFSADVDTLGLTGLIDGVGRLNADFGSHLTVDANQVTFDQVLDARRKSDDSFALVIMATHVFTAHDPEATADLLAAYHDQQERIAQYQKRRGVTPVVDPGTGEIVDDEGGNAPVAPTPDEDTDPSAPSADDTDSPAEDDVVEPQPVLEE</sequence>
<reference evidence="2 3" key="1">
    <citation type="submission" date="2019-06" db="EMBL/GenBank/DDBJ databases">
        <title>Persicimonas caeni gen. nov., sp. nov., a predatory bacterium isolated from solar saltern.</title>
        <authorList>
            <person name="Wang S."/>
        </authorList>
    </citation>
    <scope>NUCLEOTIDE SEQUENCE [LARGE SCALE GENOMIC DNA]</scope>
    <source>
        <strain evidence="2 3">YN101</strain>
    </source>
</reference>
<protein>
    <submittedName>
        <fullName evidence="2">Uncharacterized protein</fullName>
    </submittedName>
</protein>
<organism evidence="2 3">
    <name type="scientific">Persicimonas caeni</name>
    <dbReference type="NCBI Taxonomy" id="2292766"/>
    <lineage>
        <taxon>Bacteria</taxon>
        <taxon>Deltaproteobacteria</taxon>
        <taxon>Bradymonadales</taxon>
        <taxon>Bradymonadaceae</taxon>
        <taxon>Persicimonas</taxon>
    </lineage>
</organism>
<dbReference type="EMBL" id="CP041186">
    <property type="protein sequence ID" value="QDG51152.1"/>
    <property type="molecule type" value="Genomic_DNA"/>
</dbReference>